<feature type="compositionally biased region" description="Basic and acidic residues" evidence="2">
    <location>
        <begin position="18"/>
        <end position="27"/>
    </location>
</feature>
<dbReference type="Gramene" id="Jr05_15550_p1">
    <property type="protein sequence ID" value="cds.Jr05_15550_p1"/>
    <property type="gene ID" value="Jr05_15550"/>
</dbReference>
<evidence type="ECO:0000313" key="5">
    <source>
        <dbReference type="RefSeq" id="XP_018859780.1"/>
    </source>
</evidence>
<dbReference type="KEGG" id="jre:109021574"/>
<dbReference type="PANTHER" id="PTHR33499">
    <property type="entry name" value="OS12G0282400 PROTEIN-RELATED"/>
    <property type="match status" value="1"/>
</dbReference>
<accession>A0A2I4HUD3</accession>
<evidence type="ECO:0000256" key="1">
    <source>
        <dbReference type="SAM" id="Coils"/>
    </source>
</evidence>
<dbReference type="PANTHER" id="PTHR33499:SF43">
    <property type="entry name" value="TRANSPOSASE, PTTA_EN_SPM, PLANT"/>
    <property type="match status" value="1"/>
</dbReference>
<dbReference type="Pfam" id="PF03004">
    <property type="entry name" value="Transposase_24"/>
    <property type="match status" value="1"/>
</dbReference>
<gene>
    <name evidence="4 5" type="primary">LOC109021574</name>
</gene>
<dbReference type="OrthoDB" id="1650587at2759"/>
<evidence type="ECO:0000256" key="2">
    <source>
        <dbReference type="SAM" id="MobiDB-lite"/>
    </source>
</evidence>
<proteinExistence type="predicted"/>
<evidence type="ECO:0000313" key="4">
    <source>
        <dbReference type="RefSeq" id="XP_018859779.1"/>
    </source>
</evidence>
<dbReference type="InterPro" id="IPR004252">
    <property type="entry name" value="Probable_transposase_24"/>
</dbReference>
<evidence type="ECO:0000313" key="3">
    <source>
        <dbReference type="Proteomes" id="UP000235220"/>
    </source>
</evidence>
<dbReference type="RefSeq" id="XP_018859779.1">
    <property type="nucleotide sequence ID" value="XM_019004234.2"/>
</dbReference>
<organism evidence="3 5">
    <name type="scientific">Juglans regia</name>
    <name type="common">English walnut</name>
    <dbReference type="NCBI Taxonomy" id="51240"/>
    <lineage>
        <taxon>Eukaryota</taxon>
        <taxon>Viridiplantae</taxon>
        <taxon>Streptophyta</taxon>
        <taxon>Embryophyta</taxon>
        <taxon>Tracheophyta</taxon>
        <taxon>Spermatophyta</taxon>
        <taxon>Magnoliopsida</taxon>
        <taxon>eudicotyledons</taxon>
        <taxon>Gunneridae</taxon>
        <taxon>Pentapetalae</taxon>
        <taxon>rosids</taxon>
        <taxon>fabids</taxon>
        <taxon>Fagales</taxon>
        <taxon>Juglandaceae</taxon>
        <taxon>Juglans</taxon>
    </lineage>
</organism>
<feature type="compositionally biased region" description="Basic and acidic residues" evidence="2">
    <location>
        <begin position="34"/>
        <end position="44"/>
    </location>
</feature>
<reference evidence="4 5" key="1">
    <citation type="submission" date="2025-04" db="UniProtKB">
        <authorList>
            <consortium name="RefSeq"/>
        </authorList>
    </citation>
    <scope>IDENTIFICATION</scope>
    <source>
        <tissue evidence="4 5">Leaves</tissue>
    </source>
</reference>
<keyword evidence="3" id="KW-1185">Reference proteome</keyword>
<feature type="coiled-coil region" evidence="1">
    <location>
        <begin position="431"/>
        <end position="500"/>
    </location>
</feature>
<feature type="region of interest" description="Disordered" evidence="2">
    <location>
        <begin position="1"/>
        <end position="103"/>
    </location>
</feature>
<name>A0A2I4HUD3_JUGRE</name>
<protein>
    <submittedName>
        <fullName evidence="4 5">Uncharacterized protein LOC109021574</fullName>
    </submittedName>
</protein>
<sequence length="525" mass="59310">MSEERGEGVGTKKRRSARILELEGEKEKKKKHNDGKDQQEDKPQPKPKSKFKSMVEASQDSQQEDQEDDEQHENHGEHEEEEEEEQRPSTTEAAADAPAVEEEILEHVAVTFVASPFQQNIVDAAQPGNMDTPSDQLLSDSSMHMPLLGKSSEPSELSVDTLTPSDACTSIRKKGRGPAKGLKLAKRAHESRDGKLDIEFSDMSDSAVGPNQRMFVDEVVQQMRIHAPLNVKKWADVPQEAKDNIVSAVLCRWRIQDTPLRRASILKLANRRYRGWRAKLSKDFSKYDNDEDRRQNRPKEVTEQQWETLITYFGTDEFKAISDRNKENRAKQKTGKITGSKSFAAVSYDARDPVTGQQPSEFRTWVLCHRHPDGTWSDETARQIYEQVSDLICQRSQQEGVPLSPPTEDELFLSVIGSRPGYLRGQKRGSNQALKQVTVDVQKERDALEEKLGEMKQKLQEESAARTVIQAQLQAESAARAEMEARLQAESAARTAMEARLRAEFMVALDGLRSQTSSSSKQHQQ</sequence>
<keyword evidence="1" id="KW-0175">Coiled coil</keyword>
<feature type="region of interest" description="Disordered" evidence="2">
    <location>
        <begin position="168"/>
        <end position="188"/>
    </location>
</feature>
<dbReference type="AlphaFoldDB" id="A0A2I4HUD3"/>
<dbReference type="GeneID" id="109021574"/>
<dbReference type="RefSeq" id="XP_018859780.1">
    <property type="nucleotide sequence ID" value="XM_019004235.2"/>
</dbReference>
<feature type="compositionally biased region" description="Acidic residues" evidence="2">
    <location>
        <begin position="62"/>
        <end position="71"/>
    </location>
</feature>
<dbReference type="Proteomes" id="UP000235220">
    <property type="component" value="Chromosome 5"/>
</dbReference>